<feature type="compositionally biased region" description="Polar residues" evidence="7">
    <location>
        <begin position="25"/>
        <end position="41"/>
    </location>
</feature>
<dbReference type="RefSeq" id="XP_022748354.1">
    <property type="nucleotide sequence ID" value="XM_022892619.1"/>
</dbReference>
<dbReference type="InterPro" id="IPR037278">
    <property type="entry name" value="ARFGAP/RecO"/>
</dbReference>
<dbReference type="AlphaFoldDB" id="A0A6P5Z6L7"/>
<proteinExistence type="predicted"/>
<dbReference type="InterPro" id="IPR000008">
    <property type="entry name" value="C2_dom"/>
</dbReference>
<dbReference type="InterPro" id="IPR044518">
    <property type="entry name" value="ARF_GAP_AGD11/12/13"/>
</dbReference>
<dbReference type="Gene3D" id="1.10.220.150">
    <property type="entry name" value="Arf GTPase activating protein"/>
    <property type="match status" value="1"/>
</dbReference>
<dbReference type="PROSITE" id="PS50004">
    <property type="entry name" value="C2"/>
    <property type="match status" value="1"/>
</dbReference>
<evidence type="ECO:0000256" key="3">
    <source>
        <dbReference type="ARBA" id="ARBA00022771"/>
    </source>
</evidence>
<evidence type="ECO:0000256" key="6">
    <source>
        <dbReference type="PROSITE-ProRule" id="PRU00288"/>
    </source>
</evidence>
<dbReference type="InterPro" id="IPR035892">
    <property type="entry name" value="C2_domain_sf"/>
</dbReference>
<evidence type="ECO:0000256" key="1">
    <source>
        <dbReference type="ARBA" id="ARBA00022468"/>
    </source>
</evidence>
<keyword evidence="5" id="KW-0106">Calcium</keyword>
<feature type="compositionally biased region" description="Low complexity" evidence="7">
    <location>
        <begin position="13"/>
        <end position="24"/>
    </location>
</feature>
<dbReference type="GO" id="GO:0008270">
    <property type="term" value="F:zinc ion binding"/>
    <property type="evidence" value="ECO:0007669"/>
    <property type="project" value="UniProtKB-KW"/>
</dbReference>
<accession>A0A6P5Z6L7</accession>
<feature type="region of interest" description="Disordered" evidence="7">
    <location>
        <begin position="1"/>
        <end position="46"/>
    </location>
</feature>
<dbReference type="PROSITE" id="PS50115">
    <property type="entry name" value="ARFGAP"/>
    <property type="match status" value="1"/>
</dbReference>
<dbReference type="CDD" id="cd08204">
    <property type="entry name" value="ArfGap"/>
    <property type="match status" value="1"/>
</dbReference>
<dbReference type="CDD" id="cd04038">
    <property type="entry name" value="C2_ArfGAP"/>
    <property type="match status" value="1"/>
</dbReference>
<dbReference type="FunFam" id="2.60.40.150:FF:000190">
    <property type="entry name" value="ADP-ribosylation factor GTPase-activating protein AGD12"/>
    <property type="match status" value="1"/>
</dbReference>
<dbReference type="GeneID" id="111297977"/>
<gene>
    <name evidence="11" type="primary">LOC111297977</name>
</gene>
<keyword evidence="2" id="KW-0479">Metal-binding</keyword>
<evidence type="ECO:0000256" key="7">
    <source>
        <dbReference type="SAM" id="MobiDB-lite"/>
    </source>
</evidence>
<dbReference type="Pfam" id="PF00168">
    <property type="entry name" value="C2"/>
    <property type="match status" value="1"/>
</dbReference>
<evidence type="ECO:0000313" key="11">
    <source>
        <dbReference type="RefSeq" id="XP_022748354.1"/>
    </source>
</evidence>
<dbReference type="InterPro" id="IPR001164">
    <property type="entry name" value="ArfGAP_dom"/>
</dbReference>
<keyword evidence="10" id="KW-1185">Reference proteome</keyword>
<dbReference type="Proteomes" id="UP000515121">
    <property type="component" value="Unplaced"/>
</dbReference>
<feature type="domain" description="C2" evidence="8">
    <location>
        <begin position="229"/>
        <end position="344"/>
    </location>
</feature>
<name>A0A6P5Z6L7_DURZI</name>
<protein>
    <submittedName>
        <fullName evidence="11">Probable ADP-ribosylation factor GTPase-activating protein AGD11 isoform X2</fullName>
    </submittedName>
</protein>
<organism evidence="10 11">
    <name type="scientific">Durio zibethinus</name>
    <name type="common">Durian</name>
    <dbReference type="NCBI Taxonomy" id="66656"/>
    <lineage>
        <taxon>Eukaryota</taxon>
        <taxon>Viridiplantae</taxon>
        <taxon>Streptophyta</taxon>
        <taxon>Embryophyta</taxon>
        <taxon>Tracheophyta</taxon>
        <taxon>Spermatophyta</taxon>
        <taxon>Magnoliopsida</taxon>
        <taxon>eudicotyledons</taxon>
        <taxon>Gunneridae</taxon>
        <taxon>Pentapetalae</taxon>
        <taxon>rosids</taxon>
        <taxon>malvids</taxon>
        <taxon>Malvales</taxon>
        <taxon>Malvaceae</taxon>
        <taxon>Helicteroideae</taxon>
        <taxon>Durio</taxon>
    </lineage>
</organism>
<evidence type="ECO:0000259" key="8">
    <source>
        <dbReference type="PROSITE" id="PS50004"/>
    </source>
</evidence>
<dbReference type="SUPFAM" id="SSF49562">
    <property type="entry name" value="C2 domain (Calcium/lipid-binding domain, CaLB)"/>
    <property type="match status" value="1"/>
</dbReference>
<keyword evidence="3 6" id="KW-0863">Zinc-finger</keyword>
<feature type="compositionally biased region" description="Basic and acidic residues" evidence="7">
    <location>
        <begin position="1"/>
        <end position="10"/>
    </location>
</feature>
<evidence type="ECO:0000313" key="10">
    <source>
        <dbReference type="Proteomes" id="UP000515121"/>
    </source>
</evidence>
<feature type="compositionally biased region" description="Low complexity" evidence="7">
    <location>
        <begin position="182"/>
        <end position="196"/>
    </location>
</feature>
<feature type="domain" description="Arf-GAP" evidence="9">
    <location>
        <begin position="53"/>
        <end position="175"/>
    </location>
</feature>
<feature type="region of interest" description="Disordered" evidence="7">
    <location>
        <begin position="178"/>
        <end position="234"/>
    </location>
</feature>
<evidence type="ECO:0000256" key="5">
    <source>
        <dbReference type="ARBA" id="ARBA00022837"/>
    </source>
</evidence>
<feature type="compositionally biased region" description="Basic and acidic residues" evidence="7">
    <location>
        <begin position="198"/>
        <end position="208"/>
    </location>
</feature>
<dbReference type="SUPFAM" id="SSF57863">
    <property type="entry name" value="ArfGap/RecO-like zinc finger"/>
    <property type="match status" value="1"/>
</dbReference>
<reference evidence="11" key="1">
    <citation type="submission" date="2025-08" db="UniProtKB">
        <authorList>
            <consortium name="RefSeq"/>
        </authorList>
    </citation>
    <scope>IDENTIFICATION</scope>
    <source>
        <tissue evidence="11">Fruit stalk</tissue>
    </source>
</reference>
<keyword evidence="1" id="KW-0343">GTPase activation</keyword>
<evidence type="ECO:0000256" key="4">
    <source>
        <dbReference type="ARBA" id="ARBA00022833"/>
    </source>
</evidence>
<dbReference type="SMART" id="SM00105">
    <property type="entry name" value="ArfGap"/>
    <property type="match status" value="1"/>
</dbReference>
<dbReference type="PANTHER" id="PTHR46220:SF2">
    <property type="entry name" value="ADP-RIBOSYLATION FACTOR GTPASE-ACTIVATING PROTEIN AGD11-RELATED"/>
    <property type="match status" value="1"/>
</dbReference>
<dbReference type="SMART" id="SM00239">
    <property type="entry name" value="C2"/>
    <property type="match status" value="1"/>
</dbReference>
<dbReference type="FunFam" id="1.10.220.150:FF:000009">
    <property type="entry name" value="stromal membrane-associated protein 1 isoform X1"/>
    <property type="match status" value="1"/>
</dbReference>
<dbReference type="PANTHER" id="PTHR46220">
    <property type="entry name" value="ADP-RIBOSYLATION FACTOR GTPASE-ACTIVATING PROTEIN AGD12"/>
    <property type="match status" value="1"/>
</dbReference>
<dbReference type="Pfam" id="PF01412">
    <property type="entry name" value="ArfGap"/>
    <property type="match status" value="1"/>
</dbReference>
<dbReference type="PRINTS" id="PR00405">
    <property type="entry name" value="REVINTRACTNG"/>
</dbReference>
<sequence length="402" mass="44826">MSTQHGKSDPKPSSGSCLSDLLSSETPHWNQGSDAGSTSWIQRKDKWKSAGPRGRLERLLKESGNRVCADCGSPDPKWVSLSLGVFICIKCSGVHRSLGVHISKVLSVKLDEWTDEQVDSLVNLGGNIVANNKYEAFLPDNLKKPGPDSSIEERSDFIRRKYEMLQFLEGNEQIICPHQPHQRTSSSTPQSSSGHQVTQEKKQYEKQPTRHRSGHKFRNSWGRKDSDNHKSTKKSNSLAGMVEFVGLVKVNVVKGTNLAVRDVLSSDPYVILALGQQSVKTRVIKNNLNPVWNERLMLSIPENIPPLKVLVYDKDTFTTDDFMGDAEIDIQPLVAAAKAYEKSEIQESMQLGKWVASKDNTLVKDGVITLIDGKVKQEISLRLQNVERGVLEIELECVPLTQ</sequence>
<evidence type="ECO:0000256" key="2">
    <source>
        <dbReference type="ARBA" id="ARBA00022723"/>
    </source>
</evidence>
<dbReference type="Gene3D" id="2.60.40.150">
    <property type="entry name" value="C2 domain"/>
    <property type="match status" value="1"/>
</dbReference>
<keyword evidence="4" id="KW-0862">Zinc</keyword>
<dbReference type="GO" id="GO:0005096">
    <property type="term" value="F:GTPase activator activity"/>
    <property type="evidence" value="ECO:0007669"/>
    <property type="project" value="UniProtKB-KW"/>
</dbReference>
<evidence type="ECO:0000259" key="9">
    <source>
        <dbReference type="PROSITE" id="PS50115"/>
    </source>
</evidence>
<dbReference type="InterPro" id="IPR038508">
    <property type="entry name" value="ArfGAP_dom_sf"/>
</dbReference>
<dbReference type="GO" id="GO:0005543">
    <property type="term" value="F:phospholipid binding"/>
    <property type="evidence" value="ECO:0007669"/>
    <property type="project" value="InterPro"/>
</dbReference>
<feature type="compositionally biased region" description="Basic residues" evidence="7">
    <location>
        <begin position="209"/>
        <end position="218"/>
    </location>
</feature>